<evidence type="ECO:0000259" key="2">
    <source>
        <dbReference type="Pfam" id="PF17390"/>
    </source>
</evidence>
<sequence length="799" mass="88646">MSITRSVSFSLSVSRFDWSPCRQPLLLLLVLLFASGGGAIGVKAEDSIFGAARWITIQGAEEPERKVSRWDAYRTEFDLPAQPSHALARIAVDSKYWLWVNGELVVFEGGLKRGPTPTGGYYDEIDLAPWLRQGENTIAVLTWYWTRNGFSHKVSGQPGLLFSMKADGMDVVSGGGWKGVLHPGYCEVGGDKPNYRLSESNVGFDRRNDMPGWTAPGYDDAGWPFVTVMGAPGSAPWNDLHPRPIPFWKDSGLKDYVNASDLPKVSEGKPIVAKLPYNAQVTPYLEIVAPQGNRISMRTDNVRVGGEPCVRAEYVTGEGKQSYESLGWMNGHEVIYDIPAGVEIVGLKYRETGYDTEFTGAFRSDDAFANTLWEKARRTLYVNMRDTYMDCPDRERAQWWGDVVIDIGETFYALSPTADRLTRKAILQLMAWQRPDKVLYSPIPGTWTRELPQQGLASVGHYGLWTYYLYTGDRETVVGAYPRVKDYLALWKLDQDGLVVHRGGDWDWGDWGDNVDMRVLDQAWYCLALQAAASLARLAGQDDEAEDFEKRRAALVDATNRICWTGDAYRGPGYGYDTDDRANALCVVAGIAGPERFPAIKKVLAEKFHASPYMEKYVLESLLLMDDPDAAMARMKKRYAPLVENHLTTLPELWAFDSGLKSTVNHAWSGGPLTLLSQYYAGLAPTSAAWKSFRVQPQMGPLSEIEAAVDTVSGKIIASMRRDARTFSLNLVVPAATRASVGLPGDPGKTRKVEINGRVAWDGKASVAGEKGVTCDGVVDGRLRFQVPEGTWDFHATLE</sequence>
<dbReference type="AlphaFoldDB" id="A0A146GCS6"/>
<dbReference type="InterPro" id="IPR012341">
    <property type="entry name" value="6hp_glycosidase-like_sf"/>
</dbReference>
<feature type="domain" description="Alpha-L-rhamnosidase C-terminal" evidence="2">
    <location>
        <begin position="682"/>
        <end position="755"/>
    </location>
</feature>
<dbReference type="Proteomes" id="UP000076023">
    <property type="component" value="Unassembled WGS sequence"/>
</dbReference>
<evidence type="ECO:0000313" key="4">
    <source>
        <dbReference type="Proteomes" id="UP000076023"/>
    </source>
</evidence>
<evidence type="ECO:0000259" key="1">
    <source>
        <dbReference type="Pfam" id="PF17389"/>
    </source>
</evidence>
<dbReference type="SUPFAM" id="SSF48208">
    <property type="entry name" value="Six-hairpin glycosidases"/>
    <property type="match status" value="1"/>
</dbReference>
<name>A0A146GCS6_TERSA</name>
<dbReference type="STRING" id="690879.TSACC_23015"/>
<dbReference type="InterPro" id="IPR008979">
    <property type="entry name" value="Galactose-bd-like_sf"/>
</dbReference>
<protein>
    <submittedName>
        <fullName evidence="3">Alpha-L-rhamnosidase</fullName>
    </submittedName>
</protein>
<dbReference type="GO" id="GO:0005975">
    <property type="term" value="P:carbohydrate metabolic process"/>
    <property type="evidence" value="ECO:0007669"/>
    <property type="project" value="InterPro"/>
</dbReference>
<keyword evidence="4" id="KW-1185">Reference proteome</keyword>
<dbReference type="InParanoid" id="A0A146GCS6"/>
<reference evidence="4" key="1">
    <citation type="journal article" date="2017" name="Genome Announc.">
        <title>Draft Genome Sequence of Terrimicrobium sacchariphilum NM-5T, a Facultative Anaerobic Soil Bacterium of the Class Spartobacteria.</title>
        <authorList>
            <person name="Qiu Y.L."/>
            <person name="Tourlousse D.M."/>
            <person name="Matsuura N."/>
            <person name="Ohashi A."/>
            <person name="Sekiguchi Y."/>
        </authorList>
    </citation>
    <scope>NUCLEOTIDE SEQUENCE [LARGE SCALE GENOMIC DNA]</scope>
    <source>
        <strain evidence="4">NM-5</strain>
    </source>
</reference>
<dbReference type="InterPro" id="IPR035398">
    <property type="entry name" value="Bac_rhamnosid_C"/>
</dbReference>
<gene>
    <name evidence="3" type="ORF">TSACC_23015</name>
</gene>
<dbReference type="EMBL" id="BDCO01000002">
    <property type="protein sequence ID" value="GAT34584.1"/>
    <property type="molecule type" value="Genomic_DNA"/>
</dbReference>
<dbReference type="Gene3D" id="2.60.120.260">
    <property type="entry name" value="Galactose-binding domain-like"/>
    <property type="match status" value="1"/>
</dbReference>
<dbReference type="PANTHER" id="PTHR34987">
    <property type="entry name" value="C, PUTATIVE (AFU_ORTHOLOGUE AFUA_3G02880)-RELATED"/>
    <property type="match status" value="1"/>
</dbReference>
<organism evidence="3 4">
    <name type="scientific">Terrimicrobium sacchariphilum</name>
    <dbReference type="NCBI Taxonomy" id="690879"/>
    <lineage>
        <taxon>Bacteria</taxon>
        <taxon>Pseudomonadati</taxon>
        <taxon>Verrucomicrobiota</taxon>
        <taxon>Terrimicrobiia</taxon>
        <taxon>Terrimicrobiales</taxon>
        <taxon>Terrimicrobiaceae</taxon>
        <taxon>Terrimicrobium</taxon>
    </lineage>
</organism>
<dbReference type="InterPro" id="IPR035396">
    <property type="entry name" value="Bac_rhamnosid6H"/>
</dbReference>
<dbReference type="PANTHER" id="PTHR34987:SF2">
    <property type="entry name" value="B, PUTATIVE (AFU_ORTHOLOGUE AFUA_7G05040)-RELATED"/>
    <property type="match status" value="1"/>
</dbReference>
<dbReference type="Pfam" id="PF17389">
    <property type="entry name" value="Bac_rhamnosid6H"/>
    <property type="match status" value="1"/>
</dbReference>
<feature type="domain" description="Alpha-L-rhamnosidase six-hairpin glycosidase" evidence="1">
    <location>
        <begin position="359"/>
        <end position="678"/>
    </location>
</feature>
<dbReference type="SUPFAM" id="SSF49785">
    <property type="entry name" value="Galactose-binding domain-like"/>
    <property type="match status" value="1"/>
</dbReference>
<dbReference type="InterPro" id="IPR008928">
    <property type="entry name" value="6-hairpin_glycosidase_sf"/>
</dbReference>
<dbReference type="Gene3D" id="1.50.10.10">
    <property type="match status" value="1"/>
</dbReference>
<dbReference type="Gene3D" id="2.60.420.10">
    <property type="entry name" value="Maltose phosphorylase, domain 3"/>
    <property type="match status" value="1"/>
</dbReference>
<proteinExistence type="predicted"/>
<evidence type="ECO:0000313" key="3">
    <source>
        <dbReference type="EMBL" id="GAT34584.1"/>
    </source>
</evidence>
<accession>A0A146GCS6</accession>
<comment type="caution">
    <text evidence="3">The sequence shown here is derived from an EMBL/GenBank/DDBJ whole genome shotgun (WGS) entry which is preliminary data.</text>
</comment>
<dbReference type="OrthoDB" id="9815108at2"/>
<dbReference type="RefSeq" id="WP_084400531.1">
    <property type="nucleotide sequence ID" value="NZ_BDCO01000002.1"/>
</dbReference>
<dbReference type="Pfam" id="PF17390">
    <property type="entry name" value="Bac_rhamnosid_C"/>
    <property type="match status" value="1"/>
</dbReference>